<dbReference type="Pfam" id="PF00419">
    <property type="entry name" value="Fimbrial"/>
    <property type="match status" value="1"/>
</dbReference>
<reference evidence="3 4" key="1">
    <citation type="submission" date="2016-01" db="EMBL/GenBank/DDBJ databases">
        <authorList>
            <person name="Peeters C."/>
        </authorList>
    </citation>
    <scope>NUCLEOTIDE SEQUENCE [LARGE SCALE GENOMIC DNA]</scope>
    <source>
        <strain evidence="3">LMG 29315</strain>
    </source>
</reference>
<keyword evidence="1" id="KW-0732">Signal</keyword>
<dbReference type="InterPro" id="IPR036937">
    <property type="entry name" value="Adhesion_dom_fimbrial_sf"/>
</dbReference>
<dbReference type="GO" id="GO:0009289">
    <property type="term" value="C:pilus"/>
    <property type="evidence" value="ECO:0007669"/>
    <property type="project" value="InterPro"/>
</dbReference>
<dbReference type="Gene3D" id="2.60.40.1090">
    <property type="entry name" value="Fimbrial-type adhesion domain"/>
    <property type="match status" value="1"/>
</dbReference>
<dbReference type="PANTHER" id="PTHR33420">
    <property type="entry name" value="FIMBRIAL SUBUNIT ELFA-RELATED"/>
    <property type="match status" value="1"/>
</dbReference>
<dbReference type="Gene3D" id="2.60.40.3310">
    <property type="match status" value="1"/>
</dbReference>
<dbReference type="AlphaFoldDB" id="A0A658QWM9"/>
<sequence>MTHASTIASSCRTGRRLPGLFLLLMFAIAWACALPGNAYAGMTCGTGNVNKSLATGAIPVSVSAVPGMTVATVPPAAFQLNCHFISTLNPTTVTSAVLYADFKTNAPLVSGYNDVYQTSVAGLGVRFTFDSSQCSASGVVLANGAVRLSCPFSGPLDGPYMAANVTVTATLLMTGPLASGASSLTSAPAVTITFSQSDQSGSWGQTPLFTGAASGVVTHATCSVNQSSVAVLMPTADTRAFAAGIGAVAAPQPFSLSLSCSTGATVLITLTDAVDASNRTTTLKTTADSTAQGIGVQILNSAGTPVAFGPDSALPGNTNQWTVGSSPNGTLQVPLTARYVRTGAVNAGTVRALATFTMSYQ</sequence>
<organism evidence="3 4">
    <name type="scientific">Caballeronia concitans</name>
    <dbReference type="NCBI Taxonomy" id="1777133"/>
    <lineage>
        <taxon>Bacteria</taxon>
        <taxon>Pseudomonadati</taxon>
        <taxon>Pseudomonadota</taxon>
        <taxon>Betaproteobacteria</taxon>
        <taxon>Burkholderiales</taxon>
        <taxon>Burkholderiaceae</taxon>
        <taxon>Caballeronia</taxon>
    </lineage>
</organism>
<dbReference type="InterPro" id="IPR050263">
    <property type="entry name" value="Bact_Fimbrial_Adh_Pro"/>
</dbReference>
<dbReference type="EMBL" id="FCNV02000003">
    <property type="protein sequence ID" value="SAL28802.1"/>
    <property type="molecule type" value="Genomic_DNA"/>
</dbReference>
<dbReference type="InterPro" id="IPR000259">
    <property type="entry name" value="Adhesion_dom_fimbrial"/>
</dbReference>
<dbReference type="SUPFAM" id="SSF49401">
    <property type="entry name" value="Bacterial adhesins"/>
    <property type="match status" value="1"/>
</dbReference>
<dbReference type="PANTHER" id="PTHR33420:SF3">
    <property type="entry name" value="FIMBRIAL SUBUNIT ELFA"/>
    <property type="match status" value="1"/>
</dbReference>
<comment type="caution">
    <text evidence="3">The sequence shown here is derived from an EMBL/GenBank/DDBJ whole genome shotgun (WGS) entry which is preliminary data.</text>
</comment>
<name>A0A658QWM9_9BURK</name>
<accession>A0A658QWM9</accession>
<dbReference type="GO" id="GO:0043709">
    <property type="term" value="P:cell adhesion involved in single-species biofilm formation"/>
    <property type="evidence" value="ECO:0007669"/>
    <property type="project" value="TreeGrafter"/>
</dbReference>
<dbReference type="InterPro" id="IPR008966">
    <property type="entry name" value="Adhesion_dom_sf"/>
</dbReference>
<evidence type="ECO:0000313" key="4">
    <source>
        <dbReference type="Proteomes" id="UP000198263"/>
    </source>
</evidence>
<dbReference type="Proteomes" id="UP000198263">
    <property type="component" value="Unassembled WGS sequence"/>
</dbReference>
<protein>
    <submittedName>
        <fullName evidence="3">Type-1 fimbrial protein subunit A</fullName>
    </submittedName>
</protein>
<proteinExistence type="predicted"/>
<gene>
    <name evidence="3" type="ORF">AWB72_02356</name>
</gene>
<evidence type="ECO:0000256" key="1">
    <source>
        <dbReference type="ARBA" id="ARBA00022729"/>
    </source>
</evidence>
<evidence type="ECO:0000313" key="3">
    <source>
        <dbReference type="EMBL" id="SAL28802.1"/>
    </source>
</evidence>
<evidence type="ECO:0000259" key="2">
    <source>
        <dbReference type="Pfam" id="PF00419"/>
    </source>
</evidence>
<keyword evidence="4" id="KW-1185">Reference proteome</keyword>
<feature type="domain" description="Fimbrial-type adhesion" evidence="2">
    <location>
        <begin position="214"/>
        <end position="361"/>
    </location>
</feature>